<evidence type="ECO:0000313" key="2">
    <source>
        <dbReference type="Proteomes" id="UP001153331"/>
    </source>
</evidence>
<organism evidence="1 2">
    <name type="scientific">Boeremia exigua</name>
    <dbReference type="NCBI Taxonomy" id="749465"/>
    <lineage>
        <taxon>Eukaryota</taxon>
        <taxon>Fungi</taxon>
        <taxon>Dikarya</taxon>
        <taxon>Ascomycota</taxon>
        <taxon>Pezizomycotina</taxon>
        <taxon>Dothideomycetes</taxon>
        <taxon>Pleosporomycetidae</taxon>
        <taxon>Pleosporales</taxon>
        <taxon>Pleosporineae</taxon>
        <taxon>Didymellaceae</taxon>
        <taxon>Boeremia</taxon>
    </lineage>
</organism>
<dbReference type="Proteomes" id="UP001153331">
    <property type="component" value="Unassembled WGS sequence"/>
</dbReference>
<keyword evidence="2" id="KW-1185">Reference proteome</keyword>
<proteinExistence type="predicted"/>
<dbReference type="EMBL" id="JAPHNI010000872">
    <property type="protein sequence ID" value="KAJ8107711.1"/>
    <property type="molecule type" value="Genomic_DNA"/>
</dbReference>
<name>A0ACC2HXL9_9PLEO</name>
<evidence type="ECO:0000313" key="1">
    <source>
        <dbReference type="EMBL" id="KAJ8107711.1"/>
    </source>
</evidence>
<accession>A0ACC2HXL9</accession>
<comment type="caution">
    <text evidence="1">The sequence shown here is derived from an EMBL/GenBank/DDBJ whole genome shotgun (WGS) entry which is preliminary data.</text>
</comment>
<sequence length="607" mass="66559">MRYWKLFILIYTTLTSSKLSVAAGALLPDCADACYRNSSGGQAQCTFAHNDCTCGTNAVSSAIQGCVLQTCAIKNWLTTMNATDTVCDRPVRNGGHVLVICAAVLGSLAFLALLIRIFVAVRQHSFGYDDLFACLAGCMSVPNSIGLAISARIGLGRDIWTLTPFEITRVQKVIYICQNFYFWCSGFQKLCFLFFFLRIFPFESTRRWCFAGIALSIGYAAGFGLAMTFACWPIPAIWTAWTMEEKPTYCIDQNLFYYCAAAANISSDLMIAIIPIPQLWKLKLTLKKKLLLSAIFGVGFIIITISCLRVRTLTRYSNTTNPTYDTLASAVWSNVELNEGVICICMPAFRRFLAHTLPRWFGSTEDSLSLHDEARPKSDPSSSGKKGSRRRSTLPGSLFGTTVMTTNTQISTLKPQEDEQQLADMNSNKDTAESDADAFKTVSDTERQYKAQHQATLPMDWQESAAMSYNISVNPTDLEEMNGTTALPRSTSALFGTGAADDQDSITSSQRPLLDSDRGSITISAGGSKMSKLQKLNPFAKSAVKETPQEKETRLAEEKRKKELIRKYGYTRPQTEDIGALGSRKGTRREGSILAAGAFAAGGGCGA</sequence>
<reference evidence="1" key="1">
    <citation type="submission" date="2022-11" db="EMBL/GenBank/DDBJ databases">
        <title>Genome Sequence of Boeremia exigua.</title>
        <authorList>
            <person name="Buettner E."/>
        </authorList>
    </citation>
    <scope>NUCLEOTIDE SEQUENCE</scope>
    <source>
        <strain evidence="1">CU02</strain>
    </source>
</reference>
<protein>
    <submittedName>
        <fullName evidence="1">Uncharacterized protein</fullName>
    </submittedName>
</protein>
<gene>
    <name evidence="1" type="ORF">OPT61_g8678</name>
</gene>